<comment type="caution">
    <text evidence="2">The sequence shown here is derived from an EMBL/GenBank/DDBJ whole genome shotgun (WGS) entry which is preliminary data.</text>
</comment>
<sequence>MGFWNFTADYYETTPYTPHEMCTNLEWSYDATDLMIEAQEAIVRLFIRELGRAPRTEELIAGATVSARYSTDWGQRLAKKARVVTHSTNNIHDGSFIEWTEFEFTPDDEEAVEREIREERERERQEHELRRKAEQRLRELEERRNWKLKG</sequence>
<organism evidence="2 3">
    <name type="scientific">Mycobacterium colombiense</name>
    <dbReference type="NCBI Taxonomy" id="339268"/>
    <lineage>
        <taxon>Bacteria</taxon>
        <taxon>Bacillati</taxon>
        <taxon>Actinomycetota</taxon>
        <taxon>Actinomycetes</taxon>
        <taxon>Mycobacteriales</taxon>
        <taxon>Mycobacteriaceae</taxon>
        <taxon>Mycobacterium</taxon>
        <taxon>Mycobacterium avium complex (MAC)</taxon>
    </lineage>
</organism>
<dbReference type="RefSeq" id="WP_065028163.1">
    <property type="nucleotide sequence ID" value="NZ_LZKI01000064.1"/>
</dbReference>
<dbReference type="AlphaFoldDB" id="A0A1A2Z024"/>
<name>A0A1A2Z024_9MYCO</name>
<dbReference type="Proteomes" id="UP000091846">
    <property type="component" value="Unassembled WGS sequence"/>
</dbReference>
<feature type="region of interest" description="Disordered" evidence="1">
    <location>
        <begin position="110"/>
        <end position="131"/>
    </location>
</feature>
<evidence type="ECO:0000313" key="2">
    <source>
        <dbReference type="EMBL" id="OBI42988.1"/>
    </source>
</evidence>
<feature type="compositionally biased region" description="Basic and acidic residues" evidence="1">
    <location>
        <begin position="113"/>
        <end position="131"/>
    </location>
</feature>
<dbReference type="EMBL" id="LZKI01000064">
    <property type="protein sequence ID" value="OBI42988.1"/>
    <property type="molecule type" value="Genomic_DNA"/>
</dbReference>
<protein>
    <submittedName>
        <fullName evidence="2">Uncharacterized protein</fullName>
    </submittedName>
</protein>
<evidence type="ECO:0000256" key="1">
    <source>
        <dbReference type="SAM" id="MobiDB-lite"/>
    </source>
</evidence>
<reference evidence="2 3" key="1">
    <citation type="submission" date="2016-06" db="EMBL/GenBank/DDBJ databases">
        <authorList>
            <person name="Kjaerup R.B."/>
            <person name="Dalgaard T.S."/>
            <person name="Juul-Madsen H.R."/>
        </authorList>
    </citation>
    <scope>NUCLEOTIDE SEQUENCE [LARGE SCALE GENOMIC DNA]</scope>
    <source>
        <strain evidence="2 3">E1334</strain>
    </source>
</reference>
<proteinExistence type="predicted"/>
<gene>
    <name evidence="2" type="ORF">A5708_19305</name>
</gene>
<accession>A0A1A2Z024</accession>
<evidence type="ECO:0000313" key="3">
    <source>
        <dbReference type="Proteomes" id="UP000091846"/>
    </source>
</evidence>